<keyword evidence="2" id="KW-0677">Repeat</keyword>
<sequence length="411" mass="45011">MQPEPLWQLSCEGPVSPKIRFSIKFSLCFFEPFEVLGVVFAHEAVWAVWLCVQGPQARVHNELDAALTPELSNLCSFAFEVVFAAHIAPPSQAKAVVTLTARQLLSWDIAALPQALTYARHLRSVVAGARDGTVIVWDVTSGAAARELSCGSAVACVDYAEAIKAVVTGEENGTIILWDLTRGLQLAVLWCKAMVHSIAYWFIAPYIRDIPHLKNREILQKLIPATHNGTMGRALVTGDSAFKVTVWDIETANARKTFHCSSHVLAIAVSPFLGLVAAGEANGRVTLWDVEIECVLHRFEGGAVSALAFVSTSLEEQTLVAAECYRLISWDIDTGQFQSRNLKLPTSCKAARCMCFVPGGEAEKAEEATLLVGDSSGRLAAWPWPRLQPQRGHDEKRCADGFRVRSCQRPR</sequence>
<dbReference type="SUPFAM" id="SSF50978">
    <property type="entry name" value="WD40 repeat-like"/>
    <property type="match status" value="1"/>
</dbReference>
<dbReference type="EMBL" id="CAJNDS010000224">
    <property type="protein sequence ID" value="CAE7030121.1"/>
    <property type="molecule type" value="Genomic_DNA"/>
</dbReference>
<proteinExistence type="predicted"/>
<comment type="caution">
    <text evidence="4">The sequence shown here is derived from an EMBL/GenBank/DDBJ whole genome shotgun (WGS) entry which is preliminary data.</text>
</comment>
<dbReference type="InterPro" id="IPR001680">
    <property type="entry name" value="WD40_rpt"/>
</dbReference>
<dbReference type="OrthoDB" id="63070at2759"/>
<dbReference type="InterPro" id="IPR015943">
    <property type="entry name" value="WD40/YVTN_repeat-like_dom_sf"/>
</dbReference>
<dbReference type="InterPro" id="IPR036322">
    <property type="entry name" value="WD40_repeat_dom_sf"/>
</dbReference>
<dbReference type="GO" id="GO:1990234">
    <property type="term" value="C:transferase complex"/>
    <property type="evidence" value="ECO:0007669"/>
    <property type="project" value="UniProtKB-ARBA"/>
</dbReference>
<dbReference type="AlphaFoldDB" id="A0A812ICJ4"/>
<evidence type="ECO:0000313" key="5">
    <source>
        <dbReference type="Proteomes" id="UP000604046"/>
    </source>
</evidence>
<dbReference type="PROSITE" id="PS50082">
    <property type="entry name" value="WD_REPEATS_2"/>
    <property type="match status" value="1"/>
</dbReference>
<dbReference type="PANTHER" id="PTHR22847:SF637">
    <property type="entry name" value="WD REPEAT DOMAIN 5B"/>
    <property type="match status" value="1"/>
</dbReference>
<evidence type="ECO:0000256" key="2">
    <source>
        <dbReference type="ARBA" id="ARBA00022737"/>
    </source>
</evidence>
<evidence type="ECO:0000256" key="1">
    <source>
        <dbReference type="ARBA" id="ARBA00022574"/>
    </source>
</evidence>
<dbReference type="Gene3D" id="2.130.10.10">
    <property type="entry name" value="YVTN repeat-like/Quinoprotein amine dehydrogenase"/>
    <property type="match status" value="2"/>
</dbReference>
<reference evidence="4" key="1">
    <citation type="submission" date="2021-02" db="EMBL/GenBank/DDBJ databases">
        <authorList>
            <person name="Dougan E. K."/>
            <person name="Rhodes N."/>
            <person name="Thang M."/>
            <person name="Chan C."/>
        </authorList>
    </citation>
    <scope>NUCLEOTIDE SEQUENCE</scope>
</reference>
<keyword evidence="1 3" id="KW-0853">WD repeat</keyword>
<feature type="repeat" description="WD" evidence="3">
    <location>
        <begin position="125"/>
        <end position="147"/>
    </location>
</feature>
<organism evidence="4 5">
    <name type="scientific">Symbiodinium natans</name>
    <dbReference type="NCBI Taxonomy" id="878477"/>
    <lineage>
        <taxon>Eukaryota</taxon>
        <taxon>Sar</taxon>
        <taxon>Alveolata</taxon>
        <taxon>Dinophyceae</taxon>
        <taxon>Suessiales</taxon>
        <taxon>Symbiodiniaceae</taxon>
        <taxon>Symbiodinium</taxon>
    </lineage>
</organism>
<dbReference type="Pfam" id="PF00400">
    <property type="entry name" value="WD40"/>
    <property type="match status" value="1"/>
</dbReference>
<keyword evidence="5" id="KW-1185">Reference proteome</keyword>
<accession>A0A812ICJ4</accession>
<dbReference type="Proteomes" id="UP000604046">
    <property type="component" value="Unassembled WGS sequence"/>
</dbReference>
<gene>
    <name evidence="4" type="primary">ago</name>
    <name evidence="4" type="ORF">SNAT2548_LOCUS3653</name>
</gene>
<evidence type="ECO:0000313" key="4">
    <source>
        <dbReference type="EMBL" id="CAE7030121.1"/>
    </source>
</evidence>
<dbReference type="SMART" id="SM00320">
    <property type="entry name" value="WD40"/>
    <property type="match status" value="3"/>
</dbReference>
<protein>
    <submittedName>
        <fullName evidence="4">Ago protein</fullName>
    </submittedName>
</protein>
<evidence type="ECO:0000256" key="3">
    <source>
        <dbReference type="PROSITE-ProRule" id="PRU00221"/>
    </source>
</evidence>
<name>A0A812ICJ4_9DINO</name>
<dbReference type="PANTHER" id="PTHR22847">
    <property type="entry name" value="WD40 REPEAT PROTEIN"/>
    <property type="match status" value="1"/>
</dbReference>